<organism evidence="1">
    <name type="scientific">Arundo donax</name>
    <name type="common">Giant reed</name>
    <name type="synonym">Donax arundinaceus</name>
    <dbReference type="NCBI Taxonomy" id="35708"/>
    <lineage>
        <taxon>Eukaryota</taxon>
        <taxon>Viridiplantae</taxon>
        <taxon>Streptophyta</taxon>
        <taxon>Embryophyta</taxon>
        <taxon>Tracheophyta</taxon>
        <taxon>Spermatophyta</taxon>
        <taxon>Magnoliopsida</taxon>
        <taxon>Liliopsida</taxon>
        <taxon>Poales</taxon>
        <taxon>Poaceae</taxon>
        <taxon>PACMAD clade</taxon>
        <taxon>Arundinoideae</taxon>
        <taxon>Arundineae</taxon>
        <taxon>Arundo</taxon>
    </lineage>
</organism>
<dbReference type="EMBL" id="GBRH01272793">
    <property type="protein sequence ID" value="JAD25102.1"/>
    <property type="molecule type" value="Transcribed_RNA"/>
</dbReference>
<proteinExistence type="predicted"/>
<evidence type="ECO:0000313" key="1">
    <source>
        <dbReference type="EMBL" id="JAD25102.1"/>
    </source>
</evidence>
<protein>
    <submittedName>
        <fullName evidence="1">Uncharacterized protein</fullName>
    </submittedName>
</protein>
<dbReference type="AlphaFoldDB" id="A0A0A8YRX1"/>
<sequence length="40" mass="4877">MLQLESILHIKCMMYSDMPRQSIIYKQKHQPQIKHTVTNY</sequence>
<reference evidence="1" key="2">
    <citation type="journal article" date="2015" name="Data Brief">
        <title>Shoot transcriptome of the giant reed, Arundo donax.</title>
        <authorList>
            <person name="Barrero R.A."/>
            <person name="Guerrero F.D."/>
            <person name="Moolhuijzen P."/>
            <person name="Goolsby J.A."/>
            <person name="Tidwell J."/>
            <person name="Bellgard S.E."/>
            <person name="Bellgard M.I."/>
        </authorList>
    </citation>
    <scope>NUCLEOTIDE SEQUENCE</scope>
    <source>
        <tissue evidence="1">Shoot tissue taken approximately 20 cm above the soil surface</tissue>
    </source>
</reference>
<reference evidence="1" key="1">
    <citation type="submission" date="2014-09" db="EMBL/GenBank/DDBJ databases">
        <authorList>
            <person name="Magalhaes I.L.F."/>
            <person name="Oliveira U."/>
            <person name="Santos F.R."/>
            <person name="Vidigal T.H.D.A."/>
            <person name="Brescovit A.D."/>
            <person name="Santos A.J."/>
        </authorList>
    </citation>
    <scope>NUCLEOTIDE SEQUENCE</scope>
    <source>
        <tissue evidence="1">Shoot tissue taken approximately 20 cm above the soil surface</tissue>
    </source>
</reference>
<name>A0A0A8YRX1_ARUDO</name>
<accession>A0A0A8YRX1</accession>